<reference evidence="2" key="1">
    <citation type="submission" date="2017-02" db="UniProtKB">
        <authorList>
            <consortium name="WormBaseParasite"/>
        </authorList>
    </citation>
    <scope>IDENTIFICATION</scope>
</reference>
<dbReference type="AlphaFoldDB" id="A0A0M3IF71"/>
<evidence type="ECO:0000313" key="1">
    <source>
        <dbReference type="Proteomes" id="UP000036681"/>
    </source>
</evidence>
<keyword evidence="1" id="KW-1185">Reference proteome</keyword>
<proteinExistence type="predicted"/>
<dbReference type="WBParaSite" id="ALUE_0001683001-mRNA-1">
    <property type="protein sequence ID" value="ALUE_0001683001-mRNA-1"/>
    <property type="gene ID" value="ALUE_0001683001"/>
</dbReference>
<organism evidence="1 2">
    <name type="scientific">Ascaris lumbricoides</name>
    <name type="common">Giant roundworm</name>
    <dbReference type="NCBI Taxonomy" id="6252"/>
    <lineage>
        <taxon>Eukaryota</taxon>
        <taxon>Metazoa</taxon>
        <taxon>Ecdysozoa</taxon>
        <taxon>Nematoda</taxon>
        <taxon>Chromadorea</taxon>
        <taxon>Rhabditida</taxon>
        <taxon>Spirurina</taxon>
        <taxon>Ascaridomorpha</taxon>
        <taxon>Ascaridoidea</taxon>
        <taxon>Ascarididae</taxon>
        <taxon>Ascaris</taxon>
    </lineage>
</organism>
<dbReference type="Proteomes" id="UP000036681">
    <property type="component" value="Unplaced"/>
</dbReference>
<sequence length="57" mass="7072">METCQRYSVVHPRKIFIYLWNYYGCRIECSVLRSDSLIFNWRDSLRHITFYFICKLS</sequence>
<evidence type="ECO:0000313" key="2">
    <source>
        <dbReference type="WBParaSite" id="ALUE_0001683001-mRNA-1"/>
    </source>
</evidence>
<accession>A0A0M3IF71</accession>
<name>A0A0M3IF71_ASCLU</name>
<protein>
    <submittedName>
        <fullName evidence="2">Uncharacterized protein</fullName>
    </submittedName>
</protein>